<dbReference type="Proteomes" id="UP001596250">
    <property type="component" value="Unassembled WGS sequence"/>
</dbReference>
<dbReference type="Pfam" id="PF13761">
    <property type="entry name" value="DUF4166"/>
    <property type="match status" value="1"/>
</dbReference>
<evidence type="ECO:0000259" key="1">
    <source>
        <dbReference type="Pfam" id="PF13761"/>
    </source>
</evidence>
<evidence type="ECO:0000313" key="2">
    <source>
        <dbReference type="EMBL" id="MFC5986149.1"/>
    </source>
</evidence>
<dbReference type="EMBL" id="JBHSQV010000036">
    <property type="protein sequence ID" value="MFC5986149.1"/>
    <property type="molecule type" value="Genomic_DNA"/>
</dbReference>
<reference evidence="3" key="1">
    <citation type="journal article" date="2019" name="Int. J. Syst. Evol. Microbiol.">
        <title>The Global Catalogue of Microorganisms (GCM) 10K type strain sequencing project: providing services to taxonomists for standard genome sequencing and annotation.</title>
        <authorList>
            <consortium name="The Broad Institute Genomics Platform"/>
            <consortium name="The Broad Institute Genome Sequencing Center for Infectious Disease"/>
            <person name="Wu L."/>
            <person name="Ma J."/>
        </authorList>
    </citation>
    <scope>NUCLEOTIDE SEQUENCE [LARGE SCALE GENOMIC DNA]</scope>
    <source>
        <strain evidence="3">CCM 8749</strain>
    </source>
</reference>
<organism evidence="2 3">
    <name type="scientific">Marinicrinis lubricantis</name>
    <dbReference type="NCBI Taxonomy" id="2086470"/>
    <lineage>
        <taxon>Bacteria</taxon>
        <taxon>Bacillati</taxon>
        <taxon>Bacillota</taxon>
        <taxon>Bacilli</taxon>
        <taxon>Bacillales</taxon>
        <taxon>Paenibacillaceae</taxon>
    </lineage>
</organism>
<comment type="caution">
    <text evidence="2">The sequence shown here is derived from an EMBL/GenBank/DDBJ whole genome shotgun (WGS) entry which is preliminary data.</text>
</comment>
<name>A0ABW1IM43_9BACL</name>
<dbReference type="RefSeq" id="WP_379893482.1">
    <property type="nucleotide sequence ID" value="NZ_CBCSCT010000001.1"/>
</dbReference>
<proteinExistence type="predicted"/>
<gene>
    <name evidence="2" type="ORF">ACFPXP_06850</name>
</gene>
<feature type="domain" description="DUF4166" evidence="1">
    <location>
        <begin position="16"/>
        <end position="200"/>
    </location>
</feature>
<dbReference type="InterPro" id="IPR025311">
    <property type="entry name" value="DUF4166"/>
</dbReference>
<accession>A0ABW1IM43</accession>
<keyword evidence="3" id="KW-1185">Reference proteome</keyword>
<protein>
    <submittedName>
        <fullName evidence="2">DUF4166 domain-containing protein</fullName>
    </submittedName>
</protein>
<sequence>MVSIYQIALGDQFGRLHPKIQERFGISSSDRKASVGVGTMHRISYARWAALPLYVGTKRHMMFPNGGRNIPFSIENYPYRDPFGRETVTWIRTFKFPRTLRRFDATMIYSQERSRIVDYLGTHQHLAVDLELSAAPNGGIRIRSGEQRFYEGWLQFRFPYRLTGIAEVCEWYDDEAEKYRITVQVNHRTLGTIFAYEGEFEAVTIEVLNGHVPPGALPLRSERRE</sequence>
<evidence type="ECO:0000313" key="3">
    <source>
        <dbReference type="Proteomes" id="UP001596250"/>
    </source>
</evidence>